<dbReference type="GO" id="GO:0004713">
    <property type="term" value="F:protein tyrosine kinase activity"/>
    <property type="evidence" value="ECO:0007669"/>
    <property type="project" value="TreeGrafter"/>
</dbReference>
<accession>A0A2V3TWC2</accession>
<dbReference type="InterPro" id="IPR025669">
    <property type="entry name" value="AAA_dom"/>
</dbReference>
<evidence type="ECO:0000256" key="18">
    <source>
        <dbReference type="SAM" id="Phobius"/>
    </source>
</evidence>
<dbReference type="InterPro" id="IPR003856">
    <property type="entry name" value="LPS_length_determ_N"/>
</dbReference>
<keyword evidence="12 18" id="KW-1133">Transmembrane helix</keyword>
<evidence type="ECO:0000256" key="2">
    <source>
        <dbReference type="ARBA" id="ARBA00007316"/>
    </source>
</evidence>
<comment type="subcellular location">
    <subcellularLocation>
        <location evidence="1">Cell inner membrane</location>
        <topology evidence="1">Multi-pass membrane protein</topology>
    </subcellularLocation>
</comment>
<dbReference type="AlphaFoldDB" id="A0A2V3TWC2"/>
<proteinExistence type="inferred from homology"/>
<keyword evidence="8 18" id="KW-0812">Transmembrane</keyword>
<evidence type="ECO:0000256" key="6">
    <source>
        <dbReference type="ARBA" id="ARBA00022519"/>
    </source>
</evidence>
<gene>
    <name evidence="21" type="ORF">C7450_11596</name>
</gene>
<keyword evidence="13 18" id="KW-0472">Membrane</keyword>
<keyword evidence="22" id="KW-1185">Reference proteome</keyword>
<dbReference type="InterPro" id="IPR050445">
    <property type="entry name" value="Bact_polysacc_biosynth/exp"/>
</dbReference>
<dbReference type="Gene3D" id="3.40.50.300">
    <property type="entry name" value="P-loop containing nucleotide triphosphate hydrolases"/>
    <property type="match status" value="1"/>
</dbReference>
<evidence type="ECO:0000256" key="9">
    <source>
        <dbReference type="ARBA" id="ARBA00022741"/>
    </source>
</evidence>
<dbReference type="Pfam" id="PF13614">
    <property type="entry name" value="AAA_31"/>
    <property type="match status" value="1"/>
</dbReference>
<evidence type="ECO:0000313" key="22">
    <source>
        <dbReference type="Proteomes" id="UP000248021"/>
    </source>
</evidence>
<evidence type="ECO:0000256" key="12">
    <source>
        <dbReference type="ARBA" id="ARBA00022989"/>
    </source>
</evidence>
<dbReference type="SUPFAM" id="SSF52540">
    <property type="entry name" value="P-loop containing nucleoside triphosphate hydrolases"/>
    <property type="match status" value="1"/>
</dbReference>
<keyword evidence="14" id="KW-0829">Tyrosine-protein kinase</keyword>
<comment type="caution">
    <text evidence="21">The sequence shown here is derived from an EMBL/GenBank/DDBJ whole genome shotgun (WGS) entry which is preliminary data.</text>
</comment>
<comment type="catalytic activity">
    <reaction evidence="15">
        <text>L-tyrosyl-[protein] + ATP = O-phospho-L-tyrosyl-[protein] + ADP + H(+)</text>
        <dbReference type="Rhea" id="RHEA:10596"/>
        <dbReference type="Rhea" id="RHEA-COMP:10136"/>
        <dbReference type="Rhea" id="RHEA-COMP:20101"/>
        <dbReference type="ChEBI" id="CHEBI:15378"/>
        <dbReference type="ChEBI" id="CHEBI:30616"/>
        <dbReference type="ChEBI" id="CHEBI:46858"/>
        <dbReference type="ChEBI" id="CHEBI:61978"/>
        <dbReference type="ChEBI" id="CHEBI:456216"/>
        <dbReference type="EC" id="2.7.10.2"/>
    </reaction>
</comment>
<feature type="domain" description="Polysaccharide chain length determinant N-terminal" evidence="19">
    <location>
        <begin position="22"/>
        <end position="103"/>
    </location>
</feature>
<evidence type="ECO:0000256" key="10">
    <source>
        <dbReference type="ARBA" id="ARBA00022777"/>
    </source>
</evidence>
<keyword evidence="10" id="KW-0418">Kinase</keyword>
<dbReference type="EMBL" id="QJJK01000015">
    <property type="protein sequence ID" value="PXW52897.1"/>
    <property type="molecule type" value="Genomic_DNA"/>
</dbReference>
<evidence type="ECO:0000259" key="20">
    <source>
        <dbReference type="Pfam" id="PF13614"/>
    </source>
</evidence>
<evidence type="ECO:0000256" key="16">
    <source>
        <dbReference type="SAM" id="Coils"/>
    </source>
</evidence>
<evidence type="ECO:0000256" key="15">
    <source>
        <dbReference type="ARBA" id="ARBA00051245"/>
    </source>
</evidence>
<dbReference type="CDD" id="cd05387">
    <property type="entry name" value="BY-kinase"/>
    <property type="match status" value="1"/>
</dbReference>
<dbReference type="PANTHER" id="PTHR32309">
    <property type="entry name" value="TYROSINE-PROTEIN KINASE"/>
    <property type="match status" value="1"/>
</dbReference>
<evidence type="ECO:0000256" key="5">
    <source>
        <dbReference type="ARBA" id="ARBA00022475"/>
    </source>
</evidence>
<keyword evidence="5" id="KW-1003">Cell membrane</keyword>
<keyword evidence="6" id="KW-0997">Cell inner membrane</keyword>
<dbReference type="OrthoDB" id="230260at2"/>
<evidence type="ECO:0000256" key="8">
    <source>
        <dbReference type="ARBA" id="ARBA00022692"/>
    </source>
</evidence>
<evidence type="ECO:0000256" key="14">
    <source>
        <dbReference type="ARBA" id="ARBA00023137"/>
    </source>
</evidence>
<keyword evidence="7" id="KW-0808">Transferase</keyword>
<dbReference type="Pfam" id="PF02706">
    <property type="entry name" value="Wzz"/>
    <property type="match status" value="1"/>
</dbReference>
<evidence type="ECO:0000259" key="19">
    <source>
        <dbReference type="Pfam" id="PF02706"/>
    </source>
</evidence>
<keyword evidence="9" id="KW-0547">Nucleotide-binding</keyword>
<evidence type="ECO:0000256" key="4">
    <source>
        <dbReference type="ARBA" id="ARBA00011903"/>
    </source>
</evidence>
<feature type="domain" description="AAA" evidence="20">
    <location>
        <begin position="528"/>
        <end position="667"/>
    </location>
</feature>
<feature type="transmembrane region" description="Helical" evidence="18">
    <location>
        <begin position="26"/>
        <end position="46"/>
    </location>
</feature>
<evidence type="ECO:0000256" key="17">
    <source>
        <dbReference type="SAM" id="MobiDB-lite"/>
    </source>
</evidence>
<evidence type="ECO:0000313" key="21">
    <source>
        <dbReference type="EMBL" id="PXW52897.1"/>
    </source>
</evidence>
<name>A0A2V3TWC2_9HYPH</name>
<feature type="coiled-coil region" evidence="16">
    <location>
        <begin position="214"/>
        <end position="270"/>
    </location>
</feature>
<comment type="similarity">
    <text evidence="3">Belongs to the etk/wzc family.</text>
</comment>
<reference evidence="21 22" key="1">
    <citation type="submission" date="2018-05" db="EMBL/GenBank/DDBJ databases">
        <title>Genomic Encyclopedia of Type Strains, Phase IV (KMG-IV): sequencing the most valuable type-strain genomes for metagenomic binning, comparative biology and taxonomic classification.</title>
        <authorList>
            <person name="Goeker M."/>
        </authorList>
    </citation>
    <scope>NUCLEOTIDE SEQUENCE [LARGE SCALE GENOMIC DNA]</scope>
    <source>
        <strain evidence="21 22">DSM 6462</strain>
    </source>
</reference>
<dbReference type="GO" id="GO:0005886">
    <property type="term" value="C:plasma membrane"/>
    <property type="evidence" value="ECO:0007669"/>
    <property type="project" value="UniProtKB-SubCell"/>
</dbReference>
<dbReference type="InterPro" id="IPR005702">
    <property type="entry name" value="Wzc-like_C"/>
</dbReference>
<keyword evidence="11" id="KW-0067">ATP-binding</keyword>
<dbReference type="RefSeq" id="WP_110377881.1">
    <property type="nucleotide sequence ID" value="NZ_JAHBRY010000001.1"/>
</dbReference>
<sequence>MIVGPASFRQPSNHLHDWRGLLQRRWLIVISALALGLALAILILNLTPARYTAEASLVLEARKVQVILQDAVVSRLPQDSPVLRTELDVISSRSLAEKALEKLGGAKSGEDASPAAAAPPLALSSLSQYWPWSRAHAPETLAESSVRSEVDRLLNGLRVSNDGRSYTIFIAYTDRDPVYAAQVANAFADSYLDQQTGLQAGATRQASAWLGKKLDDLRSTLQSSEMAVEDLRSKSGLVESNGTPLQVQRLDALNRELVIARASRAGAEARLATARQLAQDDTGTGAATFPEVLNSPVIQLLRKDQAQFSRELMSLESAGASKSAQIPALKSQLEALQRQIATETERVLLSLANEVDVARRKEEALASEFGALQASNAASSDALIHVKQLEREAEANRAVYESFLNRYKQTLEQEGLATPEARLVSRAEPPRRPSTARLPMLVFGLVGGFGVGLALAMMMEHLDDRVRDAARLEDGTGAKILGQIPLVPAMLRAGAAVSPVMRPGSAYSRAFSKLQATLGLAPQTGSAKVIMATSAAAGDGKTTTCVSLARSMARGGEKVVVLDADWHRPAVAALLRGGLAPGLADVVRGSATLAESLQVDRQSGVHFIAPGLTEGLPHSVLGSEAVGAAIAQLRQRYDIVLIDTPPVLSSAETALLSRFADATLFVVRWGATSTRDVVAGLRELSLCGLDRVNLVLNGVDPRLLPQYGSEGATEDGGGVVGLGTRHDSRLRSGSTARPPAAAARSAAVAQAMVQVGSERSLGSERS</sequence>
<evidence type="ECO:0000256" key="7">
    <source>
        <dbReference type="ARBA" id="ARBA00022679"/>
    </source>
</evidence>
<evidence type="ECO:0000256" key="13">
    <source>
        <dbReference type="ARBA" id="ARBA00023136"/>
    </source>
</evidence>
<feature type="region of interest" description="Disordered" evidence="17">
    <location>
        <begin position="724"/>
        <end position="743"/>
    </location>
</feature>
<dbReference type="EC" id="2.7.10.2" evidence="4"/>
<keyword evidence="16" id="KW-0175">Coiled coil</keyword>
<evidence type="ECO:0000256" key="3">
    <source>
        <dbReference type="ARBA" id="ARBA00008883"/>
    </source>
</evidence>
<organism evidence="21 22">
    <name type="scientific">Chelatococcus asaccharovorans</name>
    <dbReference type="NCBI Taxonomy" id="28210"/>
    <lineage>
        <taxon>Bacteria</taxon>
        <taxon>Pseudomonadati</taxon>
        <taxon>Pseudomonadota</taxon>
        <taxon>Alphaproteobacteria</taxon>
        <taxon>Hyphomicrobiales</taxon>
        <taxon>Chelatococcaceae</taxon>
        <taxon>Chelatococcus</taxon>
    </lineage>
</organism>
<evidence type="ECO:0000256" key="11">
    <source>
        <dbReference type="ARBA" id="ARBA00022840"/>
    </source>
</evidence>
<dbReference type="PANTHER" id="PTHR32309:SF13">
    <property type="entry name" value="FERRIC ENTEROBACTIN TRANSPORT PROTEIN FEPE"/>
    <property type="match status" value="1"/>
</dbReference>
<evidence type="ECO:0000256" key="1">
    <source>
        <dbReference type="ARBA" id="ARBA00004429"/>
    </source>
</evidence>
<dbReference type="Proteomes" id="UP000248021">
    <property type="component" value="Unassembled WGS sequence"/>
</dbReference>
<comment type="similarity">
    <text evidence="2">Belongs to the CpsD/CapB family.</text>
</comment>
<dbReference type="InterPro" id="IPR027417">
    <property type="entry name" value="P-loop_NTPase"/>
</dbReference>
<protein>
    <recommendedName>
        <fullName evidence="4">non-specific protein-tyrosine kinase</fullName>
        <ecNumber evidence="4">2.7.10.2</ecNumber>
    </recommendedName>
</protein>